<evidence type="ECO:0000313" key="2">
    <source>
        <dbReference type="EMBL" id="SMY27558.1"/>
    </source>
</evidence>
<dbReference type="Proteomes" id="UP000215453">
    <property type="component" value="Chromosome 9"/>
</dbReference>
<dbReference type="AlphaFoldDB" id="A0A1Y6LVW4"/>
<protein>
    <submittedName>
        <fullName evidence="2">Uncharacterized protein</fullName>
    </submittedName>
</protein>
<evidence type="ECO:0000313" key="3">
    <source>
        <dbReference type="Proteomes" id="UP000215453"/>
    </source>
</evidence>
<feature type="compositionally biased region" description="Basic and acidic residues" evidence="1">
    <location>
        <begin position="286"/>
        <end position="309"/>
    </location>
</feature>
<reference evidence="2 3" key="1">
    <citation type="submission" date="2016-10" db="EMBL/GenBank/DDBJ databases">
        <authorList>
            <person name="Varghese N."/>
        </authorList>
    </citation>
    <scope>NUCLEOTIDE SEQUENCE [LARGE SCALE GENOMIC DNA]</scope>
</reference>
<feature type="region of interest" description="Disordered" evidence="1">
    <location>
        <begin position="1"/>
        <end position="94"/>
    </location>
</feature>
<feature type="compositionally biased region" description="Pro residues" evidence="1">
    <location>
        <begin position="73"/>
        <end position="86"/>
    </location>
</feature>
<feature type="compositionally biased region" description="Basic and acidic residues" evidence="1">
    <location>
        <begin position="222"/>
        <end position="250"/>
    </location>
</feature>
<organism evidence="2 3">
    <name type="scientific">Zymoseptoria tritici ST99CH_1A5</name>
    <dbReference type="NCBI Taxonomy" id="1276529"/>
    <lineage>
        <taxon>Eukaryota</taxon>
        <taxon>Fungi</taxon>
        <taxon>Dikarya</taxon>
        <taxon>Ascomycota</taxon>
        <taxon>Pezizomycotina</taxon>
        <taxon>Dothideomycetes</taxon>
        <taxon>Dothideomycetidae</taxon>
        <taxon>Mycosphaerellales</taxon>
        <taxon>Mycosphaerellaceae</taxon>
        <taxon>Zymoseptoria</taxon>
    </lineage>
</organism>
<feature type="compositionally biased region" description="Basic and acidic residues" evidence="1">
    <location>
        <begin position="266"/>
        <end position="277"/>
    </location>
</feature>
<feature type="region of interest" description="Disordered" evidence="1">
    <location>
        <begin position="222"/>
        <end position="309"/>
    </location>
</feature>
<proteinExistence type="predicted"/>
<sequence>MNCTTEDPMLMESPSRQSAVRFKEIANRPPANTSFQSTSSPCPPPRSPDSRYDSLQPDEDSQQPAPTSNPITDPKPTPKPLPPPNHPPRKKKKISKHFDYDQQLKLLRQHLLSRCPILSQSSNRIHAIVSWGGNISSTLALRPAVEVQRTFLEDTFPGVYAKEDMYDRLRKGKKEAREGPPPEREWGFGVDPNEGVDRGRLEWRMEEVFDFEGFYGDREAREGERYGRRRQEKDTMKAGGRDAKLTAERQNRRKESKVTAGKIKSTKGEKVDGREQKFNGSGESVAGKERCEKSVDVIQRQSHDEQTST</sequence>
<feature type="compositionally biased region" description="Basic and acidic residues" evidence="1">
    <location>
        <begin position="171"/>
        <end position="186"/>
    </location>
</feature>
<gene>
    <name evidence="2" type="ORF">ZT1A5_G9003</name>
</gene>
<feature type="region of interest" description="Disordered" evidence="1">
    <location>
        <begin position="171"/>
        <end position="191"/>
    </location>
</feature>
<accession>A0A1Y6LVW4</accession>
<feature type="compositionally biased region" description="Polar residues" evidence="1">
    <location>
        <begin position="62"/>
        <end position="71"/>
    </location>
</feature>
<name>A0A1Y6LVW4_ZYMTR</name>
<dbReference type="EMBL" id="LT882684">
    <property type="protein sequence ID" value="SMY27558.1"/>
    <property type="molecule type" value="Genomic_DNA"/>
</dbReference>
<evidence type="ECO:0000256" key="1">
    <source>
        <dbReference type="SAM" id="MobiDB-lite"/>
    </source>
</evidence>